<dbReference type="Proteomes" id="UP001338137">
    <property type="component" value="Unassembled WGS sequence"/>
</dbReference>
<dbReference type="EMBL" id="JARLKY010000129">
    <property type="protein sequence ID" value="MEC0232497.1"/>
    <property type="molecule type" value="Genomic_DNA"/>
</dbReference>
<organism evidence="1 2">
    <name type="scientific">Paenibacillus alba</name>
    <dbReference type="NCBI Taxonomy" id="1197127"/>
    <lineage>
        <taxon>Bacteria</taxon>
        <taxon>Bacillati</taxon>
        <taxon>Bacillota</taxon>
        <taxon>Bacilli</taxon>
        <taxon>Bacillales</taxon>
        <taxon>Paenibacillaceae</taxon>
        <taxon>Paenibacillus</taxon>
    </lineage>
</organism>
<reference evidence="1 2" key="1">
    <citation type="submission" date="2023-03" db="EMBL/GenBank/DDBJ databases">
        <title>Bacillus Genome Sequencing.</title>
        <authorList>
            <person name="Dunlap C."/>
        </authorList>
    </citation>
    <scope>NUCLEOTIDE SEQUENCE [LARGE SCALE GENOMIC DNA]</scope>
    <source>
        <strain evidence="1 2">BD-533</strain>
    </source>
</reference>
<keyword evidence="2" id="KW-1185">Reference proteome</keyword>
<protein>
    <submittedName>
        <fullName evidence="1">Uncharacterized protein</fullName>
    </submittedName>
</protein>
<evidence type="ECO:0000313" key="2">
    <source>
        <dbReference type="Proteomes" id="UP001338137"/>
    </source>
</evidence>
<sequence length="49" mass="5574">MNLLFIVCYQGKPMSKPMPQLAATEKMAKLSRFFSNLELVEVQQQLVAT</sequence>
<dbReference type="RefSeq" id="WP_158082077.1">
    <property type="nucleotide sequence ID" value="NZ_JABMKZ010000002.1"/>
</dbReference>
<comment type="caution">
    <text evidence="1">The sequence shown here is derived from an EMBL/GenBank/DDBJ whole genome shotgun (WGS) entry which is preliminary data.</text>
</comment>
<gene>
    <name evidence="1" type="ORF">P4I72_35890</name>
</gene>
<accession>A0ABU6GH23</accession>
<evidence type="ECO:0000313" key="1">
    <source>
        <dbReference type="EMBL" id="MEC0232497.1"/>
    </source>
</evidence>
<proteinExistence type="predicted"/>
<name>A0ABU6GH23_9BACL</name>